<dbReference type="Pfam" id="PF16859">
    <property type="entry name" value="TetR_C_11"/>
    <property type="match status" value="1"/>
</dbReference>
<dbReference type="PRINTS" id="PR00455">
    <property type="entry name" value="HTHTETR"/>
</dbReference>
<dbReference type="AlphaFoldDB" id="A0A849C8F1"/>
<dbReference type="Proteomes" id="UP000586827">
    <property type="component" value="Unassembled WGS sequence"/>
</dbReference>
<dbReference type="GO" id="GO:0003700">
    <property type="term" value="F:DNA-binding transcription factor activity"/>
    <property type="evidence" value="ECO:0007669"/>
    <property type="project" value="TreeGrafter"/>
</dbReference>
<dbReference type="EMBL" id="JABELX010000008">
    <property type="protein sequence ID" value="NNH72565.1"/>
    <property type="molecule type" value="Genomic_DNA"/>
</dbReference>
<dbReference type="InterPro" id="IPR001647">
    <property type="entry name" value="HTH_TetR"/>
</dbReference>
<keyword evidence="2 4" id="KW-0238">DNA-binding</keyword>
<dbReference type="RefSeq" id="WP_067525101.1">
    <property type="nucleotide sequence ID" value="NZ_JABELX010000008.1"/>
</dbReference>
<dbReference type="InterPro" id="IPR036271">
    <property type="entry name" value="Tet_transcr_reg_TetR-rel_C_sf"/>
</dbReference>
<dbReference type="SUPFAM" id="SSF48498">
    <property type="entry name" value="Tetracyclin repressor-like, C-terminal domain"/>
    <property type="match status" value="1"/>
</dbReference>
<dbReference type="PANTHER" id="PTHR30055:SF148">
    <property type="entry name" value="TETR-FAMILY TRANSCRIPTIONAL REGULATOR"/>
    <property type="match status" value="1"/>
</dbReference>
<dbReference type="Gene3D" id="1.10.10.60">
    <property type="entry name" value="Homeodomain-like"/>
    <property type="match status" value="1"/>
</dbReference>
<evidence type="ECO:0000256" key="2">
    <source>
        <dbReference type="ARBA" id="ARBA00023125"/>
    </source>
</evidence>
<keyword evidence="7" id="KW-1185">Reference proteome</keyword>
<comment type="caution">
    <text evidence="6">The sequence shown here is derived from an EMBL/GenBank/DDBJ whole genome shotgun (WGS) entry which is preliminary data.</text>
</comment>
<keyword evidence="1" id="KW-0805">Transcription regulation</keyword>
<dbReference type="Pfam" id="PF00440">
    <property type="entry name" value="TetR_N"/>
    <property type="match status" value="1"/>
</dbReference>
<dbReference type="SUPFAM" id="SSF46689">
    <property type="entry name" value="Homeodomain-like"/>
    <property type="match status" value="1"/>
</dbReference>
<dbReference type="Gene3D" id="1.10.357.10">
    <property type="entry name" value="Tetracycline Repressor, domain 2"/>
    <property type="match status" value="1"/>
</dbReference>
<gene>
    <name evidence="6" type="ORF">HLB23_22340</name>
</gene>
<evidence type="ECO:0000313" key="6">
    <source>
        <dbReference type="EMBL" id="NNH72565.1"/>
    </source>
</evidence>
<accession>A0A849C8F1</accession>
<dbReference type="PANTHER" id="PTHR30055">
    <property type="entry name" value="HTH-TYPE TRANSCRIPTIONAL REGULATOR RUTR"/>
    <property type="match status" value="1"/>
</dbReference>
<dbReference type="InterPro" id="IPR050109">
    <property type="entry name" value="HTH-type_TetR-like_transc_reg"/>
</dbReference>
<evidence type="ECO:0000256" key="3">
    <source>
        <dbReference type="ARBA" id="ARBA00023163"/>
    </source>
</evidence>
<dbReference type="GO" id="GO:0000976">
    <property type="term" value="F:transcription cis-regulatory region binding"/>
    <property type="evidence" value="ECO:0007669"/>
    <property type="project" value="TreeGrafter"/>
</dbReference>
<feature type="domain" description="HTH tetR-type" evidence="5">
    <location>
        <begin position="12"/>
        <end position="72"/>
    </location>
</feature>
<protein>
    <submittedName>
        <fullName evidence="6">TetR/AcrR family transcriptional regulator</fullName>
    </submittedName>
</protein>
<feature type="DNA-binding region" description="H-T-H motif" evidence="4">
    <location>
        <begin position="35"/>
        <end position="54"/>
    </location>
</feature>
<evidence type="ECO:0000256" key="1">
    <source>
        <dbReference type="ARBA" id="ARBA00023015"/>
    </source>
</evidence>
<evidence type="ECO:0000313" key="7">
    <source>
        <dbReference type="Proteomes" id="UP000586827"/>
    </source>
</evidence>
<keyword evidence="3" id="KW-0804">Transcription</keyword>
<organism evidence="6 7">
    <name type="scientific">Nocardia uniformis</name>
    <dbReference type="NCBI Taxonomy" id="53432"/>
    <lineage>
        <taxon>Bacteria</taxon>
        <taxon>Bacillati</taxon>
        <taxon>Actinomycetota</taxon>
        <taxon>Actinomycetes</taxon>
        <taxon>Mycobacteriales</taxon>
        <taxon>Nocardiaceae</taxon>
        <taxon>Nocardia</taxon>
    </lineage>
</organism>
<reference evidence="6 7" key="1">
    <citation type="submission" date="2020-05" db="EMBL/GenBank/DDBJ databases">
        <title>MicrobeNet Type strains.</title>
        <authorList>
            <person name="Nicholson A.C."/>
        </authorList>
    </citation>
    <scope>NUCLEOTIDE SEQUENCE [LARGE SCALE GENOMIC DNA]</scope>
    <source>
        <strain evidence="6 7">JCM 3224</strain>
    </source>
</reference>
<dbReference type="InterPro" id="IPR009057">
    <property type="entry name" value="Homeodomain-like_sf"/>
</dbReference>
<evidence type="ECO:0000256" key="4">
    <source>
        <dbReference type="PROSITE-ProRule" id="PRU00335"/>
    </source>
</evidence>
<dbReference type="InterPro" id="IPR011075">
    <property type="entry name" value="TetR_C"/>
</dbReference>
<name>A0A849C8F1_9NOCA</name>
<dbReference type="PROSITE" id="PS50977">
    <property type="entry name" value="HTH_TETR_2"/>
    <property type="match status" value="1"/>
</dbReference>
<proteinExistence type="predicted"/>
<evidence type="ECO:0000259" key="5">
    <source>
        <dbReference type="PROSITE" id="PS50977"/>
    </source>
</evidence>
<sequence length="202" mass="21789">MPETPSVARRSERARAAILAATTELIGELPYGKLSIEAIAARAGVGKQTIYRWWPSKGSVVFDAMLDRNAGPDGLALPDTGDIRTDLRTLLRGTVVALTDPVFESFLRAMLIELQQDSDLAATYRERLLLPERAAIADRLTAAVAAGQLRPDTNIELALDLLLGPVQSRWTLGLGNLTDDYADAVVDAALAHFTAQAPDQKP</sequence>